<proteinExistence type="predicted"/>
<evidence type="ECO:0000256" key="2">
    <source>
        <dbReference type="ARBA" id="ARBA00022771"/>
    </source>
</evidence>
<keyword evidence="2" id="KW-0863">Zinc-finger</keyword>
<feature type="domain" description="FLYWCH-type" evidence="4">
    <location>
        <begin position="3"/>
        <end position="60"/>
    </location>
</feature>
<sequence length="296" mass="34331">MEFITSTRGKKMIVENGHKYILAYTSSKNVERWRCSIKICLEKILIQDGTIFKKHDSHNHEQCTTIARQNVTTACKRVAVEDISIRPRKIILTEMNNHITNTDFTVSDVSAIRKSIYYARKKTLPSNPKSVSDVHKVLNDLQLTTSKNEDFLFINDELSNIIIFTCHENLTFLYEVSDCFIDDCMSEIPDDPKYREYADYLVDNYIGENANFPPIIWVAFAADLTRTINNEILIKTVQTDVYIKINSCIKNIPNSRKNAQVKARLKKTLKAIDNYTNEKLTRYDYVQIVAFNYNKD</sequence>
<dbReference type="OrthoDB" id="167578at2759"/>
<comment type="caution">
    <text evidence="5">The sequence shown here is derived from an EMBL/GenBank/DDBJ whole genome shotgun (WGS) entry which is preliminary data.</text>
</comment>
<organism evidence="5 6">
    <name type="scientific">Aphis glycines</name>
    <name type="common">Soybean aphid</name>
    <dbReference type="NCBI Taxonomy" id="307491"/>
    <lineage>
        <taxon>Eukaryota</taxon>
        <taxon>Metazoa</taxon>
        <taxon>Ecdysozoa</taxon>
        <taxon>Arthropoda</taxon>
        <taxon>Hexapoda</taxon>
        <taxon>Insecta</taxon>
        <taxon>Pterygota</taxon>
        <taxon>Neoptera</taxon>
        <taxon>Paraneoptera</taxon>
        <taxon>Hemiptera</taxon>
        <taxon>Sternorrhyncha</taxon>
        <taxon>Aphidomorpha</taxon>
        <taxon>Aphidoidea</taxon>
        <taxon>Aphididae</taxon>
        <taxon>Aphidini</taxon>
        <taxon>Aphis</taxon>
        <taxon>Aphis</taxon>
    </lineage>
</organism>
<reference evidence="5 6" key="1">
    <citation type="submission" date="2019-08" db="EMBL/GenBank/DDBJ databases">
        <title>The genome of the soybean aphid Biotype 1, its phylome, world population structure and adaptation to the North American continent.</title>
        <authorList>
            <person name="Giordano R."/>
            <person name="Donthu R.K."/>
            <person name="Hernandez A.G."/>
            <person name="Wright C.L."/>
            <person name="Zimin A.V."/>
        </authorList>
    </citation>
    <scope>NUCLEOTIDE SEQUENCE [LARGE SCALE GENOMIC DNA]</scope>
    <source>
        <tissue evidence="5">Whole aphids</tissue>
    </source>
</reference>
<evidence type="ECO:0000256" key="3">
    <source>
        <dbReference type="ARBA" id="ARBA00022833"/>
    </source>
</evidence>
<dbReference type="Proteomes" id="UP000475862">
    <property type="component" value="Unassembled WGS sequence"/>
</dbReference>
<gene>
    <name evidence="5" type="ORF">AGLY_014204</name>
</gene>
<dbReference type="Pfam" id="PF04500">
    <property type="entry name" value="FLYWCH"/>
    <property type="match status" value="1"/>
</dbReference>
<dbReference type="GO" id="GO:0008270">
    <property type="term" value="F:zinc ion binding"/>
    <property type="evidence" value="ECO:0007669"/>
    <property type="project" value="UniProtKB-KW"/>
</dbReference>
<evidence type="ECO:0000259" key="4">
    <source>
        <dbReference type="Pfam" id="PF04500"/>
    </source>
</evidence>
<dbReference type="Gene3D" id="2.20.25.240">
    <property type="match status" value="1"/>
</dbReference>
<accession>A0A6G0T4F0</accession>
<evidence type="ECO:0000256" key="1">
    <source>
        <dbReference type="ARBA" id="ARBA00022723"/>
    </source>
</evidence>
<protein>
    <recommendedName>
        <fullName evidence="4">FLYWCH-type domain-containing protein</fullName>
    </recommendedName>
</protein>
<dbReference type="AlphaFoldDB" id="A0A6G0T4F0"/>
<keyword evidence="3" id="KW-0862">Zinc</keyword>
<dbReference type="EMBL" id="VYZN01000059">
    <property type="protein sequence ID" value="KAE9525677.1"/>
    <property type="molecule type" value="Genomic_DNA"/>
</dbReference>
<name>A0A6G0T4F0_APHGL</name>
<keyword evidence="6" id="KW-1185">Reference proteome</keyword>
<evidence type="ECO:0000313" key="6">
    <source>
        <dbReference type="Proteomes" id="UP000475862"/>
    </source>
</evidence>
<keyword evidence="1" id="KW-0479">Metal-binding</keyword>
<evidence type="ECO:0000313" key="5">
    <source>
        <dbReference type="EMBL" id="KAE9525677.1"/>
    </source>
</evidence>
<dbReference type="InterPro" id="IPR007588">
    <property type="entry name" value="Znf_FLYWCH"/>
</dbReference>